<dbReference type="Pfam" id="PF03625">
    <property type="entry name" value="DUF302"/>
    <property type="match status" value="1"/>
</dbReference>
<protein>
    <submittedName>
        <fullName evidence="2">DUF302 domain-containing protein</fullName>
    </submittedName>
</protein>
<dbReference type="OrthoDB" id="5190258at2759"/>
<name>A0A9P3GAU6_9APHY</name>
<dbReference type="CDD" id="cd14797">
    <property type="entry name" value="DUF302"/>
    <property type="match status" value="1"/>
</dbReference>
<dbReference type="SUPFAM" id="SSF103247">
    <property type="entry name" value="TT1751-like"/>
    <property type="match status" value="1"/>
</dbReference>
<keyword evidence="3" id="KW-1185">Reference proteome</keyword>
<sequence>MSVGKEVHSYTAQRVVLSSAKPFAATLAALDTAVNRAGPHVKDVLAGAKSKAAIDAGMAALTDSGARNFVFFSAEFHSQWLSTYTGEHLDEVMLYTFGNPIFAKGLMLKDPVTAIGVPPRIVILGTPAGGTRIQYDRPSSWFVENPSPELTAALQGLDGKIEELLTGALTV</sequence>
<dbReference type="Proteomes" id="UP000703269">
    <property type="component" value="Unassembled WGS sequence"/>
</dbReference>
<evidence type="ECO:0000259" key="1">
    <source>
        <dbReference type="Pfam" id="PF03625"/>
    </source>
</evidence>
<comment type="caution">
    <text evidence="2">The sequence shown here is derived from an EMBL/GenBank/DDBJ whole genome shotgun (WGS) entry which is preliminary data.</text>
</comment>
<dbReference type="EMBL" id="BPQB01000021">
    <property type="protein sequence ID" value="GJE91508.1"/>
    <property type="molecule type" value="Genomic_DNA"/>
</dbReference>
<evidence type="ECO:0000313" key="2">
    <source>
        <dbReference type="EMBL" id="GJE91508.1"/>
    </source>
</evidence>
<proteinExistence type="predicted"/>
<dbReference type="InterPro" id="IPR005180">
    <property type="entry name" value="DUF302"/>
</dbReference>
<accession>A0A9P3GAU6</accession>
<evidence type="ECO:0000313" key="3">
    <source>
        <dbReference type="Proteomes" id="UP000703269"/>
    </source>
</evidence>
<dbReference type="Gene3D" id="3.30.310.70">
    <property type="entry name" value="TT1751-like domain"/>
    <property type="match status" value="1"/>
</dbReference>
<gene>
    <name evidence="2" type="ORF">PsYK624_076580</name>
</gene>
<feature type="domain" description="DUF302" evidence="1">
    <location>
        <begin position="77"/>
        <end position="138"/>
    </location>
</feature>
<dbReference type="AlphaFoldDB" id="A0A9P3GAU6"/>
<dbReference type="InterPro" id="IPR035923">
    <property type="entry name" value="TT1751-like_sf"/>
</dbReference>
<reference evidence="2 3" key="1">
    <citation type="submission" date="2021-08" db="EMBL/GenBank/DDBJ databases">
        <title>Draft Genome Sequence of Phanerochaete sordida strain YK-624.</title>
        <authorList>
            <person name="Mori T."/>
            <person name="Dohra H."/>
            <person name="Suzuki T."/>
            <person name="Kawagishi H."/>
            <person name="Hirai H."/>
        </authorList>
    </citation>
    <scope>NUCLEOTIDE SEQUENCE [LARGE SCALE GENOMIC DNA]</scope>
    <source>
        <strain evidence="2 3">YK-624</strain>
    </source>
</reference>
<organism evidence="2 3">
    <name type="scientific">Phanerochaete sordida</name>
    <dbReference type="NCBI Taxonomy" id="48140"/>
    <lineage>
        <taxon>Eukaryota</taxon>
        <taxon>Fungi</taxon>
        <taxon>Dikarya</taxon>
        <taxon>Basidiomycota</taxon>
        <taxon>Agaricomycotina</taxon>
        <taxon>Agaricomycetes</taxon>
        <taxon>Polyporales</taxon>
        <taxon>Phanerochaetaceae</taxon>
        <taxon>Phanerochaete</taxon>
    </lineage>
</organism>